<name>A0A022R9V0_ERYGU</name>
<evidence type="ECO:0008006" key="4">
    <source>
        <dbReference type="Google" id="ProtNLM"/>
    </source>
</evidence>
<dbReference type="AlphaFoldDB" id="A0A022R9V0"/>
<evidence type="ECO:0000313" key="2">
    <source>
        <dbReference type="EMBL" id="EYU37122.1"/>
    </source>
</evidence>
<feature type="transmembrane region" description="Helical" evidence="1">
    <location>
        <begin position="170"/>
        <end position="190"/>
    </location>
</feature>
<sequence>MNSHQFFHFIVILKESIKILSKNGKLMLLVTTLSLISSSIFFLIFDFSSFSLMRDMLAKESLIPISSSSSAEFISNLSQMKENFSLLLAVYLAFILSYFTVTFLPMLTSIIITSESYNNRNLSLKDFSLGFARSWTRPCRTGFYTSVFVIGYVFLVISMATPLLAYTNLLSILVVVIFYGLFAYIFYLYLSSVWIMSLVVSVVDQESCGVGALGKSATIMKGQKMNAFVLNVVLNLVNLGVYLGSKMIRVRGGGKYWIFDEKIISGLILVNGSCLVRIFTFVVYTVLYFRGKEGNDQEIELEWSNVDYAKLDISPLGEYMFTQFTYMID</sequence>
<gene>
    <name evidence="2" type="ORF">MIMGU_mgv1a020704mg</name>
</gene>
<feature type="transmembrane region" description="Helical" evidence="1">
    <location>
        <begin position="86"/>
        <end position="112"/>
    </location>
</feature>
<keyword evidence="1" id="KW-0812">Transmembrane</keyword>
<feature type="transmembrane region" description="Helical" evidence="1">
    <location>
        <begin position="26"/>
        <end position="45"/>
    </location>
</feature>
<dbReference type="GO" id="GO:0016020">
    <property type="term" value="C:membrane"/>
    <property type="evidence" value="ECO:0000318"/>
    <property type="project" value="GO_Central"/>
</dbReference>
<proteinExistence type="predicted"/>
<keyword evidence="3" id="KW-1185">Reference proteome</keyword>
<dbReference type="eggNOG" id="ENOG502S2UB">
    <property type="taxonomic scope" value="Eukaryota"/>
</dbReference>
<evidence type="ECO:0000313" key="3">
    <source>
        <dbReference type="Proteomes" id="UP000030748"/>
    </source>
</evidence>
<reference evidence="2 3" key="1">
    <citation type="journal article" date="2013" name="Proc. Natl. Acad. Sci. U.S.A.">
        <title>Fine-scale variation in meiotic recombination in Mimulus inferred from population shotgun sequencing.</title>
        <authorList>
            <person name="Hellsten U."/>
            <person name="Wright K.M."/>
            <person name="Jenkins J."/>
            <person name="Shu S."/>
            <person name="Yuan Y."/>
            <person name="Wessler S.R."/>
            <person name="Schmutz J."/>
            <person name="Willis J.H."/>
            <person name="Rokhsar D.S."/>
        </authorList>
    </citation>
    <scope>NUCLEOTIDE SEQUENCE [LARGE SCALE GENOMIC DNA]</scope>
    <source>
        <strain evidence="3">cv. DUN x IM62</strain>
    </source>
</reference>
<feature type="transmembrane region" description="Helical" evidence="1">
    <location>
        <begin position="263"/>
        <end position="289"/>
    </location>
</feature>
<accession>A0A022R9V0</accession>
<dbReference type="PANTHER" id="PTHR33133">
    <property type="entry name" value="OS08G0107100 PROTEIN-RELATED"/>
    <property type="match status" value="1"/>
</dbReference>
<feature type="transmembrane region" description="Helical" evidence="1">
    <location>
        <begin position="143"/>
        <end position="164"/>
    </location>
</feature>
<keyword evidence="1" id="KW-0472">Membrane</keyword>
<feature type="transmembrane region" description="Helical" evidence="1">
    <location>
        <begin position="225"/>
        <end position="243"/>
    </location>
</feature>
<dbReference type="Proteomes" id="UP000030748">
    <property type="component" value="Unassembled WGS sequence"/>
</dbReference>
<organism evidence="2 3">
    <name type="scientific">Erythranthe guttata</name>
    <name type="common">Yellow monkey flower</name>
    <name type="synonym">Mimulus guttatus</name>
    <dbReference type="NCBI Taxonomy" id="4155"/>
    <lineage>
        <taxon>Eukaryota</taxon>
        <taxon>Viridiplantae</taxon>
        <taxon>Streptophyta</taxon>
        <taxon>Embryophyta</taxon>
        <taxon>Tracheophyta</taxon>
        <taxon>Spermatophyta</taxon>
        <taxon>Magnoliopsida</taxon>
        <taxon>eudicotyledons</taxon>
        <taxon>Gunneridae</taxon>
        <taxon>Pentapetalae</taxon>
        <taxon>asterids</taxon>
        <taxon>lamiids</taxon>
        <taxon>Lamiales</taxon>
        <taxon>Phrymaceae</taxon>
        <taxon>Erythranthe</taxon>
    </lineage>
</organism>
<protein>
    <recommendedName>
        <fullName evidence="4">Transmembrane protein</fullName>
    </recommendedName>
</protein>
<evidence type="ECO:0000256" key="1">
    <source>
        <dbReference type="SAM" id="Phobius"/>
    </source>
</evidence>
<keyword evidence="1" id="KW-1133">Transmembrane helix</keyword>
<dbReference type="PANTHER" id="PTHR33133:SF1">
    <property type="entry name" value="EXPRESSED PROTEIN-RELATED"/>
    <property type="match status" value="1"/>
</dbReference>
<dbReference type="EMBL" id="KI630566">
    <property type="protein sequence ID" value="EYU37122.1"/>
    <property type="molecule type" value="Genomic_DNA"/>
</dbReference>